<dbReference type="SUPFAM" id="SSF109998">
    <property type="entry name" value="Triger factor/SurA peptide-binding domain-like"/>
    <property type="match status" value="1"/>
</dbReference>
<dbReference type="RefSeq" id="WP_138615524.1">
    <property type="nucleotide sequence ID" value="NZ_VCAO01000001.1"/>
</dbReference>
<comment type="subcellular location">
    <subcellularLocation>
        <location evidence="1">Cell inner membrane</location>
        <topology evidence="1">Single-pass type II membrane protein</topology>
        <orientation evidence="1">Periplasmic side</orientation>
    </subcellularLocation>
</comment>
<evidence type="ECO:0000256" key="14">
    <source>
        <dbReference type="PROSITE-ProRule" id="PRU00278"/>
    </source>
</evidence>
<evidence type="ECO:0000313" key="18">
    <source>
        <dbReference type="Proteomes" id="UP000309668"/>
    </source>
</evidence>
<evidence type="ECO:0000256" key="6">
    <source>
        <dbReference type="ARBA" id="ARBA00022989"/>
    </source>
</evidence>
<feature type="signal peptide" evidence="15">
    <location>
        <begin position="1"/>
        <end position="30"/>
    </location>
</feature>
<reference evidence="17 18" key="1">
    <citation type="submission" date="2019-05" db="EMBL/GenBank/DDBJ databases">
        <title>Erythrobacter marisflavi sp. nov., isolated from isolated from water of an estuary environment.</title>
        <authorList>
            <person name="Yoon J.-H."/>
        </authorList>
    </citation>
    <scope>NUCLEOTIDE SEQUENCE [LARGE SCALE GENOMIC DNA]</scope>
    <source>
        <strain evidence="17 18">KEM-5</strain>
    </source>
</reference>
<dbReference type="PANTHER" id="PTHR47529">
    <property type="entry name" value="PEPTIDYL-PROLYL CIS-TRANS ISOMERASE D"/>
    <property type="match status" value="1"/>
</dbReference>
<accession>A0A5S3P9G5</accession>
<feature type="domain" description="PpiC" evidence="16">
    <location>
        <begin position="232"/>
        <end position="360"/>
    </location>
</feature>
<evidence type="ECO:0000256" key="12">
    <source>
        <dbReference type="ARBA" id="ARBA00040743"/>
    </source>
</evidence>
<evidence type="ECO:0000259" key="16">
    <source>
        <dbReference type="PROSITE" id="PS50198"/>
    </source>
</evidence>
<keyword evidence="18" id="KW-1185">Reference proteome</keyword>
<dbReference type="AlphaFoldDB" id="A0A5S3P9G5"/>
<dbReference type="InterPro" id="IPR027304">
    <property type="entry name" value="Trigger_fact/SurA_dom_sf"/>
</dbReference>
<dbReference type="Gene3D" id="3.10.50.40">
    <property type="match status" value="1"/>
</dbReference>
<evidence type="ECO:0000256" key="15">
    <source>
        <dbReference type="SAM" id="SignalP"/>
    </source>
</evidence>
<dbReference type="EMBL" id="VCAO01000001">
    <property type="protein sequence ID" value="TMM49963.1"/>
    <property type="molecule type" value="Genomic_DNA"/>
</dbReference>
<evidence type="ECO:0000256" key="2">
    <source>
        <dbReference type="ARBA" id="ARBA00018370"/>
    </source>
</evidence>
<comment type="similarity">
    <text evidence="11">Belongs to the PpiD chaperone family.</text>
</comment>
<keyword evidence="7" id="KW-0472">Membrane</keyword>
<name>A0A5S3P9G5_9SPHN</name>
<keyword evidence="6" id="KW-1133">Transmembrane helix</keyword>
<dbReference type="Pfam" id="PF13145">
    <property type="entry name" value="Rotamase_2"/>
    <property type="match status" value="1"/>
</dbReference>
<evidence type="ECO:0000256" key="5">
    <source>
        <dbReference type="ARBA" id="ARBA00022692"/>
    </source>
</evidence>
<evidence type="ECO:0000313" key="17">
    <source>
        <dbReference type="EMBL" id="TMM49963.1"/>
    </source>
</evidence>
<keyword evidence="14" id="KW-0697">Rotamase</keyword>
<evidence type="ECO:0000256" key="10">
    <source>
        <dbReference type="ARBA" id="ARBA00031484"/>
    </source>
</evidence>
<proteinExistence type="inferred from homology"/>
<keyword evidence="14 17" id="KW-0413">Isomerase</keyword>
<dbReference type="GO" id="GO:0003755">
    <property type="term" value="F:peptidyl-prolyl cis-trans isomerase activity"/>
    <property type="evidence" value="ECO:0007669"/>
    <property type="project" value="UniProtKB-KW"/>
</dbReference>
<dbReference type="PANTHER" id="PTHR47529:SF1">
    <property type="entry name" value="PERIPLASMIC CHAPERONE PPID"/>
    <property type="match status" value="1"/>
</dbReference>
<keyword evidence="4" id="KW-0997">Cell inner membrane</keyword>
<dbReference type="OrthoDB" id="9768393at2"/>
<dbReference type="SUPFAM" id="SSF54534">
    <property type="entry name" value="FKBP-like"/>
    <property type="match status" value="1"/>
</dbReference>
<dbReference type="Pfam" id="PF13624">
    <property type="entry name" value="SurA_N_3"/>
    <property type="match status" value="1"/>
</dbReference>
<gene>
    <name evidence="17" type="ORF">FEV51_01835</name>
</gene>
<evidence type="ECO:0000256" key="11">
    <source>
        <dbReference type="ARBA" id="ARBA00038408"/>
    </source>
</evidence>
<dbReference type="InterPro" id="IPR046357">
    <property type="entry name" value="PPIase_dom_sf"/>
</dbReference>
<evidence type="ECO:0000256" key="8">
    <source>
        <dbReference type="ARBA" id="ARBA00023186"/>
    </source>
</evidence>
<comment type="caution">
    <text evidence="17">The sequence shown here is derived from an EMBL/GenBank/DDBJ whole genome shotgun (WGS) entry which is preliminary data.</text>
</comment>
<sequence length="645" mass="68535">MFQFFRNFFKTKVGMVIALAFLGLIAVAFASADVSSSGSFGGIAGGDRVAVVGDEKIGTADLSKAASNALDRARREDPTISMQSFLAEGGMSETMNALIDRYAIRGYAREHGLRAGDNLVNSEIRSIPAFRGADGNFSEDTYRQVLAQQRISDAEARADLSTGLIAQQLFIPTTSSATMPDSVAYRYAQLFKERRKGSIATLPSAAFAPKGKPSQAQLKAYYDSNRAMFVRPERRVIRYAIFDADSLGDRIEPTAAEIAARYKRDAKLYAGGETRSFTQLIVPTEAAAKTIRDRIAGGGSLETAAREAGLRAAPVTDAERETITSQASAAVAQAYFSASEGAISQPARSALGWHLARIDKIEKVTARTLAQARGEITDAIRAEKRVSVLADRAIQIEEQFADGATLSEVADEFKLKVIATKPVIATGQIYGTAGETAPAVLAPALATAFQMEEEEAEVAPVSGGAAYLVYDVTDIVPAATAPLAQIAKEVEGAWRLDHGAKGAKAAADRILARVAKGQTLAAAVSAEKVGALKVEPVSLTREDLARQAAQRIPPAIALLFSMADGTTKKLEASGRLGWLVIDLDDVAMDTLDKDDPLVAQAKQQLGPVIGDEYSAQLRTAMRQAMGVERNPAAIEAVSKQLTGAN</sequence>
<evidence type="ECO:0000256" key="13">
    <source>
        <dbReference type="ARBA" id="ARBA00042775"/>
    </source>
</evidence>
<keyword evidence="3" id="KW-1003">Cell membrane</keyword>
<evidence type="ECO:0000256" key="3">
    <source>
        <dbReference type="ARBA" id="ARBA00022475"/>
    </source>
</evidence>
<organism evidence="17 18">
    <name type="scientific">Qipengyuania marisflavi</name>
    <dbReference type="NCBI Taxonomy" id="2486356"/>
    <lineage>
        <taxon>Bacteria</taxon>
        <taxon>Pseudomonadati</taxon>
        <taxon>Pseudomonadota</taxon>
        <taxon>Alphaproteobacteria</taxon>
        <taxon>Sphingomonadales</taxon>
        <taxon>Erythrobacteraceae</taxon>
        <taxon>Qipengyuania</taxon>
    </lineage>
</organism>
<keyword evidence="5" id="KW-0812">Transmembrane</keyword>
<evidence type="ECO:0000256" key="4">
    <source>
        <dbReference type="ARBA" id="ARBA00022519"/>
    </source>
</evidence>
<keyword evidence="8" id="KW-0143">Chaperone</keyword>
<protein>
    <recommendedName>
        <fullName evidence="2">Parvulin-like PPIase</fullName>
    </recommendedName>
    <alternativeName>
        <fullName evidence="9">Peptidyl-prolyl cis-trans isomerase plp</fullName>
    </alternativeName>
    <alternativeName>
        <fullName evidence="12">Periplasmic chaperone PpiD</fullName>
    </alternativeName>
    <alternativeName>
        <fullName evidence="13">Periplasmic folding chaperone</fullName>
    </alternativeName>
    <alternativeName>
        <fullName evidence="10">Rotamase plp</fullName>
    </alternativeName>
</protein>
<dbReference type="InterPro" id="IPR052029">
    <property type="entry name" value="PpiD_chaperone"/>
</dbReference>
<dbReference type="Gene3D" id="1.10.4030.10">
    <property type="entry name" value="Porin chaperone SurA, peptide-binding domain"/>
    <property type="match status" value="1"/>
</dbReference>
<dbReference type="PROSITE" id="PS50198">
    <property type="entry name" value="PPIC_PPIASE_2"/>
    <property type="match status" value="1"/>
</dbReference>
<dbReference type="InterPro" id="IPR000297">
    <property type="entry name" value="PPIase_PpiC"/>
</dbReference>
<evidence type="ECO:0000256" key="7">
    <source>
        <dbReference type="ARBA" id="ARBA00023136"/>
    </source>
</evidence>
<evidence type="ECO:0000256" key="1">
    <source>
        <dbReference type="ARBA" id="ARBA00004382"/>
    </source>
</evidence>
<keyword evidence="15" id="KW-0732">Signal</keyword>
<evidence type="ECO:0000256" key="9">
    <source>
        <dbReference type="ARBA" id="ARBA00030642"/>
    </source>
</evidence>
<dbReference type="Proteomes" id="UP000309668">
    <property type="component" value="Unassembled WGS sequence"/>
</dbReference>
<feature type="chain" id="PRO_5024347443" description="Parvulin-like PPIase" evidence="15">
    <location>
        <begin position="31"/>
        <end position="645"/>
    </location>
</feature>
<dbReference type="GO" id="GO:0005886">
    <property type="term" value="C:plasma membrane"/>
    <property type="evidence" value="ECO:0007669"/>
    <property type="project" value="UniProtKB-SubCell"/>
</dbReference>